<dbReference type="OrthoDB" id="3176965at2"/>
<dbReference type="EMBL" id="CP042430">
    <property type="protein sequence ID" value="QEC47042.1"/>
    <property type="molecule type" value="Genomic_DNA"/>
</dbReference>
<evidence type="ECO:0000313" key="3">
    <source>
        <dbReference type="Proteomes" id="UP000321805"/>
    </source>
</evidence>
<feature type="region of interest" description="Disordered" evidence="1">
    <location>
        <begin position="165"/>
        <end position="203"/>
    </location>
</feature>
<dbReference type="AlphaFoldDB" id="A0A5B8U2A2"/>
<feature type="region of interest" description="Disordered" evidence="1">
    <location>
        <begin position="1"/>
        <end position="22"/>
    </location>
</feature>
<name>A0A5B8U2A2_9ACTN</name>
<dbReference type="Proteomes" id="UP000321805">
    <property type="component" value="Chromosome"/>
</dbReference>
<protein>
    <submittedName>
        <fullName evidence="2">Uncharacterized protein</fullName>
    </submittedName>
</protein>
<accession>A0A5B8U2A2</accession>
<reference evidence="2 3" key="1">
    <citation type="journal article" date="2018" name="J. Microbiol.">
        <title>Baekduia soli gen. nov., sp. nov., a novel bacterium isolated from the soil of Baekdu Mountain and proposal of a novel family name, Baekduiaceae fam. nov.</title>
        <authorList>
            <person name="An D.S."/>
            <person name="Siddiqi M.Z."/>
            <person name="Kim K.H."/>
            <person name="Yu H.S."/>
            <person name="Im W.T."/>
        </authorList>
    </citation>
    <scope>NUCLEOTIDE SEQUENCE [LARGE SCALE GENOMIC DNA]</scope>
    <source>
        <strain evidence="2 3">BR7-21</strain>
    </source>
</reference>
<sequence length="221" mass="24127">MTASTTPADPVTTAKRDRDAQLPELTDQAHGANTDLGHALINNLALVDPADLTVAQFFVYALLGADHASSPYTQTGERVAHIAAAGVRLVVEDLRADVTKTRKDGTRGRLRYDYGDHRDPQAAIAWMWKFIDAAKTASELYGRALVVIAAEQHASRLVVAGSQRTPASRWPSHKDHAAKGWQARRPPRPHGADAARARGQARTRRLRAGAGRLALVRVRRR</sequence>
<dbReference type="KEGG" id="bsol:FSW04_05210"/>
<evidence type="ECO:0000256" key="1">
    <source>
        <dbReference type="SAM" id="MobiDB-lite"/>
    </source>
</evidence>
<proteinExistence type="predicted"/>
<gene>
    <name evidence="2" type="ORF">FSW04_05210</name>
</gene>
<organism evidence="2 3">
    <name type="scientific">Baekduia soli</name>
    <dbReference type="NCBI Taxonomy" id="496014"/>
    <lineage>
        <taxon>Bacteria</taxon>
        <taxon>Bacillati</taxon>
        <taxon>Actinomycetota</taxon>
        <taxon>Thermoleophilia</taxon>
        <taxon>Solirubrobacterales</taxon>
        <taxon>Baekduiaceae</taxon>
        <taxon>Baekduia</taxon>
    </lineage>
</organism>
<evidence type="ECO:0000313" key="2">
    <source>
        <dbReference type="EMBL" id="QEC47042.1"/>
    </source>
</evidence>
<keyword evidence="3" id="KW-1185">Reference proteome</keyword>
<dbReference type="RefSeq" id="WP_146916967.1">
    <property type="nucleotide sequence ID" value="NZ_CP042430.1"/>
</dbReference>